<keyword evidence="5 8" id="KW-1133">Transmembrane helix</keyword>
<dbReference type="InParanoid" id="E4WX82"/>
<evidence type="ECO:0000256" key="1">
    <source>
        <dbReference type="ARBA" id="ARBA00004167"/>
    </source>
</evidence>
<evidence type="ECO:0000256" key="4">
    <source>
        <dbReference type="ARBA" id="ARBA00022692"/>
    </source>
</evidence>
<dbReference type="GO" id="GO:0016020">
    <property type="term" value="C:membrane"/>
    <property type="evidence" value="ECO:0007669"/>
    <property type="project" value="UniProtKB-SubCell"/>
</dbReference>
<evidence type="ECO:0000256" key="6">
    <source>
        <dbReference type="ARBA" id="ARBA00023136"/>
    </source>
</evidence>
<keyword evidence="6 8" id="KW-0472">Membrane</keyword>
<organism evidence="9">
    <name type="scientific">Oikopleura dioica</name>
    <name type="common">Tunicate</name>
    <dbReference type="NCBI Taxonomy" id="34765"/>
    <lineage>
        <taxon>Eukaryota</taxon>
        <taxon>Metazoa</taxon>
        <taxon>Chordata</taxon>
        <taxon>Tunicata</taxon>
        <taxon>Appendicularia</taxon>
        <taxon>Copelata</taxon>
        <taxon>Oikopleuridae</taxon>
        <taxon>Oikopleura</taxon>
    </lineage>
</organism>
<evidence type="ECO:0000256" key="3">
    <source>
        <dbReference type="ARBA" id="ARBA00014451"/>
    </source>
</evidence>
<evidence type="ECO:0000313" key="11">
    <source>
        <dbReference type="Proteomes" id="UP000001307"/>
    </source>
</evidence>
<dbReference type="OrthoDB" id="1880105at2759"/>
<protein>
    <recommendedName>
        <fullName evidence="3">Small integral membrane protein 8</fullName>
    </recommendedName>
</protein>
<dbReference type="Pfam" id="PF14937">
    <property type="entry name" value="DUF4500"/>
    <property type="match status" value="1"/>
</dbReference>
<dbReference type="PANTHER" id="PTHR14274:SF1">
    <property type="entry name" value="SMALL INTEGRAL MEMBRANE PROTEIN 8"/>
    <property type="match status" value="1"/>
</dbReference>
<sequence length="115" mass="12882">MFTNSRMGARMSRGFGKVPKEVPKASTPPKPEYVAGEGIRSLDTSAGFRTLNFELYVKANKPIMAFGIATMSLITLYFAYMKATTENKTLDAEYDKLYGEGAANYMRTRKVNSWD</sequence>
<keyword evidence="4 8" id="KW-0812">Transmembrane</keyword>
<evidence type="ECO:0000256" key="8">
    <source>
        <dbReference type="SAM" id="Phobius"/>
    </source>
</evidence>
<dbReference type="EMBL" id="FN653018">
    <property type="protein sequence ID" value="CBY21974.1"/>
    <property type="molecule type" value="Genomic_DNA"/>
</dbReference>
<dbReference type="AlphaFoldDB" id="E4WX82"/>
<reference evidence="9" key="1">
    <citation type="journal article" date="2010" name="Science">
        <title>Plasticity of animal genome architecture unmasked by rapid evolution of a pelagic tunicate.</title>
        <authorList>
            <person name="Denoeud F."/>
            <person name="Henriet S."/>
            <person name="Mungpakdee S."/>
            <person name="Aury J.M."/>
            <person name="Da Silva C."/>
            <person name="Brinkmann H."/>
            <person name="Mikhaleva J."/>
            <person name="Olsen L.C."/>
            <person name="Jubin C."/>
            <person name="Canestro C."/>
            <person name="Bouquet J.M."/>
            <person name="Danks G."/>
            <person name="Poulain J."/>
            <person name="Campsteijn C."/>
            <person name="Adamski M."/>
            <person name="Cross I."/>
            <person name="Yadetie F."/>
            <person name="Muffato M."/>
            <person name="Louis A."/>
            <person name="Butcher S."/>
            <person name="Tsagkogeorga G."/>
            <person name="Konrad A."/>
            <person name="Singh S."/>
            <person name="Jensen M.F."/>
            <person name="Cong E.H."/>
            <person name="Eikeseth-Otteraa H."/>
            <person name="Noel B."/>
            <person name="Anthouard V."/>
            <person name="Porcel B.M."/>
            <person name="Kachouri-Lafond R."/>
            <person name="Nishino A."/>
            <person name="Ugolini M."/>
            <person name="Chourrout P."/>
            <person name="Nishida H."/>
            <person name="Aasland R."/>
            <person name="Huzurbazar S."/>
            <person name="Westhof E."/>
            <person name="Delsuc F."/>
            <person name="Lehrach H."/>
            <person name="Reinhardt R."/>
            <person name="Weissenbach J."/>
            <person name="Roy S.W."/>
            <person name="Artiguenave F."/>
            <person name="Postlethwait J.H."/>
            <person name="Manak J.R."/>
            <person name="Thompson E.M."/>
            <person name="Jaillon O."/>
            <person name="Du Pasquier L."/>
            <person name="Boudinot P."/>
            <person name="Liberles D.A."/>
            <person name="Volff J.N."/>
            <person name="Philippe H."/>
            <person name="Lenhard B."/>
            <person name="Roest Crollius H."/>
            <person name="Wincker P."/>
            <person name="Chourrout D."/>
        </authorList>
    </citation>
    <scope>NUCLEOTIDE SEQUENCE [LARGE SCALE GENOMIC DNA]</scope>
</reference>
<feature type="region of interest" description="Disordered" evidence="7">
    <location>
        <begin position="1"/>
        <end position="32"/>
    </location>
</feature>
<dbReference type="PANTHER" id="PTHR14274">
    <property type="entry name" value="SMALL INTEGRAL MEMBRANE PROTEIN 8"/>
    <property type="match status" value="1"/>
</dbReference>
<evidence type="ECO:0000313" key="10">
    <source>
        <dbReference type="EMBL" id="CBY32810.1"/>
    </source>
</evidence>
<name>E4WX82_OIKDI</name>
<keyword evidence="11" id="KW-1185">Reference proteome</keyword>
<dbReference type="Proteomes" id="UP000001307">
    <property type="component" value="Unassembled WGS sequence"/>
</dbReference>
<evidence type="ECO:0000256" key="7">
    <source>
        <dbReference type="SAM" id="MobiDB-lite"/>
    </source>
</evidence>
<dbReference type="Proteomes" id="UP000011014">
    <property type="component" value="Unassembled WGS sequence"/>
</dbReference>
<proteinExistence type="inferred from homology"/>
<comment type="subcellular location">
    <subcellularLocation>
        <location evidence="1">Membrane</location>
        <topology evidence="1">Single-pass membrane protein</topology>
    </subcellularLocation>
</comment>
<comment type="similarity">
    <text evidence="2">Belongs to the SMIM8 family.</text>
</comment>
<accession>E4WX82</accession>
<feature type="transmembrane region" description="Helical" evidence="8">
    <location>
        <begin position="63"/>
        <end position="80"/>
    </location>
</feature>
<dbReference type="InterPro" id="IPR026686">
    <property type="entry name" value="UPF0708"/>
</dbReference>
<evidence type="ECO:0000256" key="2">
    <source>
        <dbReference type="ARBA" id="ARBA00009328"/>
    </source>
</evidence>
<gene>
    <name evidence="9" type="ORF">GSOID_T00011511001</name>
    <name evidence="10" type="ORF">GSOID_T00032161001</name>
</gene>
<dbReference type="EMBL" id="FN654373">
    <property type="protein sequence ID" value="CBY32810.1"/>
    <property type="molecule type" value="Genomic_DNA"/>
</dbReference>
<evidence type="ECO:0000313" key="9">
    <source>
        <dbReference type="EMBL" id="CBY21974.1"/>
    </source>
</evidence>
<evidence type="ECO:0000256" key="5">
    <source>
        <dbReference type="ARBA" id="ARBA00022989"/>
    </source>
</evidence>